<dbReference type="RefSeq" id="WP_047184090.1">
    <property type="nucleotide sequence ID" value="NZ_JAHHXM010000001.1"/>
</dbReference>
<evidence type="ECO:0000256" key="1">
    <source>
        <dbReference type="ARBA" id="ARBA00023125"/>
    </source>
</evidence>
<dbReference type="Pfam" id="PF07282">
    <property type="entry name" value="Cas12f1-like_TNB"/>
    <property type="match status" value="1"/>
</dbReference>
<name>A0ABR5MMI3_9BACI</name>
<dbReference type="PANTHER" id="PTHR30405:SF11">
    <property type="entry name" value="RNA-GUIDED DNA ENDONUCLEASE RV2885C-RELATED"/>
    <property type="match status" value="1"/>
</dbReference>
<keyword evidence="1" id="KW-0238">DNA-binding</keyword>
<reference evidence="3 4" key="1">
    <citation type="submission" date="2015-07" db="EMBL/GenBank/DDBJ databases">
        <title>High-quality draft genome sequence of Oceanobacillus caeni HM6, a bacillus isolated from a human feces.</title>
        <authorList>
            <person name="Kumar J."/>
            <person name="Verma M.K."/>
            <person name="Pandey R."/>
            <person name="Bhambi M."/>
            <person name="Chauhan N."/>
        </authorList>
    </citation>
    <scope>NUCLEOTIDE SEQUENCE [LARGE SCALE GENOMIC DNA]</scope>
    <source>
        <strain evidence="3 4">HM6</strain>
    </source>
</reference>
<dbReference type="InterPro" id="IPR010095">
    <property type="entry name" value="Cas12f1-like_TNB"/>
</dbReference>
<dbReference type="InterPro" id="IPR051399">
    <property type="entry name" value="RNA-guided_DNA_endo/Transpos"/>
</dbReference>
<dbReference type="Proteomes" id="UP000037854">
    <property type="component" value="Unassembled WGS sequence"/>
</dbReference>
<dbReference type="NCBIfam" id="NF040570">
    <property type="entry name" value="guided_TnpB"/>
    <property type="match status" value="1"/>
</dbReference>
<organism evidence="3 4">
    <name type="scientific">Oceanobacillus caeni</name>
    <dbReference type="NCBI Taxonomy" id="405946"/>
    <lineage>
        <taxon>Bacteria</taxon>
        <taxon>Bacillati</taxon>
        <taxon>Bacillota</taxon>
        <taxon>Bacilli</taxon>
        <taxon>Bacillales</taxon>
        <taxon>Bacillaceae</taxon>
        <taxon>Oceanobacillus</taxon>
    </lineage>
</organism>
<gene>
    <name evidence="3" type="ORF">AFL42_02435</name>
</gene>
<dbReference type="PANTHER" id="PTHR30405">
    <property type="entry name" value="TRANSPOSASE"/>
    <property type="match status" value="1"/>
</dbReference>
<feature type="domain" description="Cas12f1-like TNB" evidence="2">
    <location>
        <begin position="299"/>
        <end position="364"/>
    </location>
</feature>
<keyword evidence="4" id="KW-1185">Reference proteome</keyword>
<protein>
    <recommendedName>
        <fullName evidence="2">Cas12f1-like TNB domain-containing protein</fullName>
    </recommendedName>
</protein>
<evidence type="ECO:0000313" key="3">
    <source>
        <dbReference type="EMBL" id="KPH77835.1"/>
    </source>
</evidence>
<comment type="caution">
    <text evidence="3">The sequence shown here is derived from an EMBL/GenBank/DDBJ whole genome shotgun (WGS) entry which is preliminary data.</text>
</comment>
<proteinExistence type="predicted"/>
<accession>A0ABR5MMI3</accession>
<dbReference type="EMBL" id="LGTK01000005">
    <property type="protein sequence ID" value="KPH77835.1"/>
    <property type="molecule type" value="Genomic_DNA"/>
</dbReference>
<sequence>MATKTILVKLKKPTKKKHKQFIYEQKEFSNCVNDCVERIQNGEKISSKDVPFNLKSSIKNEAIRRAKKAVSDYRKGRATTIPIFKKSLGVKINNQNWNSIEKNGRWYIAFTSNMGKKALPVVETKDVQTFFPFLTQKKKGFRGTMELLRKGKHWYVAIPIQISSELDFEKKHKRIFENMKRQKSTSIGVDLGLGHIAVVSEPFSGKRQFFSGKEVGYMRRHFCSLRRSLGKAKALRVIKRIGKKEREWMKDYNRKLAKDIVDFALQFDNPIIKMEALDDIRKTCRSMKRADKTIHSWSFYQLKQFIKEKAAKHNIPVVDINPYQTSQFCGCCGHAEKNNRYGDKFRCVKCGYTCHADLNASNNIARSTSLAG</sequence>
<evidence type="ECO:0000313" key="4">
    <source>
        <dbReference type="Proteomes" id="UP000037854"/>
    </source>
</evidence>
<evidence type="ECO:0000259" key="2">
    <source>
        <dbReference type="Pfam" id="PF07282"/>
    </source>
</evidence>
<dbReference type="NCBIfam" id="TIGR01766">
    <property type="entry name" value="IS200/IS605 family accessory protein TnpB-like domain"/>
    <property type="match status" value="1"/>
</dbReference>